<comment type="caution">
    <text evidence="11">The sequence shown here is derived from an EMBL/GenBank/DDBJ whole genome shotgun (WGS) entry which is preliminary data.</text>
</comment>
<evidence type="ECO:0000256" key="8">
    <source>
        <dbReference type="RuleBase" id="RU003346"/>
    </source>
</evidence>
<keyword evidence="5 9" id="KW-0472">Membrane</keyword>
<dbReference type="AlphaFoldDB" id="A0AAN8ZZL9"/>
<dbReference type="InterPro" id="IPR020846">
    <property type="entry name" value="MFS_dom"/>
</dbReference>
<gene>
    <name evidence="11" type="ORF">SK128_011521</name>
</gene>
<keyword evidence="8" id="KW-0813">Transport</keyword>
<dbReference type="Gene3D" id="1.20.1250.20">
    <property type="entry name" value="MFS general substrate transporter like domains"/>
    <property type="match status" value="1"/>
</dbReference>
<comment type="similarity">
    <text evidence="7">Belongs to the major facilitator superfamily. Sugar transporter (TC 2.A.1.1) family. Trehalose transporter subfamily.</text>
</comment>
<protein>
    <recommendedName>
        <fullName evidence="10">Major facilitator superfamily (MFS) profile domain-containing protein</fullName>
    </recommendedName>
</protein>
<keyword evidence="6" id="KW-0325">Glycoprotein</keyword>
<evidence type="ECO:0000259" key="10">
    <source>
        <dbReference type="PROSITE" id="PS50850"/>
    </source>
</evidence>
<dbReference type="PANTHER" id="PTHR48021:SF1">
    <property type="entry name" value="GH07001P-RELATED"/>
    <property type="match status" value="1"/>
</dbReference>
<feature type="transmembrane region" description="Helical" evidence="9">
    <location>
        <begin position="21"/>
        <end position="43"/>
    </location>
</feature>
<evidence type="ECO:0000256" key="9">
    <source>
        <dbReference type="SAM" id="Phobius"/>
    </source>
</evidence>
<feature type="transmembrane region" description="Helical" evidence="9">
    <location>
        <begin position="314"/>
        <end position="332"/>
    </location>
</feature>
<proteinExistence type="inferred from homology"/>
<dbReference type="NCBIfam" id="TIGR00879">
    <property type="entry name" value="SP"/>
    <property type="match status" value="1"/>
</dbReference>
<feature type="transmembrane region" description="Helical" evidence="9">
    <location>
        <begin position="107"/>
        <end position="123"/>
    </location>
</feature>
<dbReference type="InterPro" id="IPR036259">
    <property type="entry name" value="MFS_trans_sf"/>
</dbReference>
<dbReference type="InterPro" id="IPR005828">
    <property type="entry name" value="MFS_sugar_transport-like"/>
</dbReference>
<evidence type="ECO:0000256" key="5">
    <source>
        <dbReference type="ARBA" id="ARBA00023136"/>
    </source>
</evidence>
<evidence type="ECO:0000256" key="7">
    <source>
        <dbReference type="ARBA" id="ARBA00024348"/>
    </source>
</evidence>
<evidence type="ECO:0000256" key="2">
    <source>
        <dbReference type="ARBA" id="ARBA00022475"/>
    </source>
</evidence>
<feature type="transmembrane region" description="Helical" evidence="9">
    <location>
        <begin position="339"/>
        <end position="360"/>
    </location>
</feature>
<evidence type="ECO:0000256" key="3">
    <source>
        <dbReference type="ARBA" id="ARBA00022692"/>
    </source>
</evidence>
<dbReference type="GO" id="GO:0005886">
    <property type="term" value="C:plasma membrane"/>
    <property type="evidence" value="ECO:0007669"/>
    <property type="project" value="UniProtKB-SubCell"/>
</dbReference>
<dbReference type="GO" id="GO:0051119">
    <property type="term" value="F:sugar transmembrane transporter activity"/>
    <property type="evidence" value="ECO:0007669"/>
    <property type="project" value="InterPro"/>
</dbReference>
<reference evidence="11 12" key="1">
    <citation type="submission" date="2023-11" db="EMBL/GenBank/DDBJ databases">
        <title>Halocaridina rubra genome assembly.</title>
        <authorList>
            <person name="Smith C."/>
        </authorList>
    </citation>
    <scope>NUCLEOTIDE SEQUENCE [LARGE SCALE GENOMIC DNA]</scope>
    <source>
        <strain evidence="11">EP-1</strain>
        <tissue evidence="11">Whole</tissue>
    </source>
</reference>
<accession>A0AAN8ZZL9</accession>
<feature type="transmembrane region" description="Helical" evidence="9">
    <location>
        <begin position="80"/>
        <end position="100"/>
    </location>
</feature>
<dbReference type="InterPro" id="IPR003663">
    <property type="entry name" value="Sugar/inositol_transpt"/>
</dbReference>
<name>A0AAN8ZZL9_HALRR</name>
<dbReference type="PROSITE" id="PS00217">
    <property type="entry name" value="SUGAR_TRANSPORT_2"/>
    <property type="match status" value="1"/>
</dbReference>
<organism evidence="11 12">
    <name type="scientific">Halocaridina rubra</name>
    <name type="common">Hawaiian red shrimp</name>
    <dbReference type="NCBI Taxonomy" id="373956"/>
    <lineage>
        <taxon>Eukaryota</taxon>
        <taxon>Metazoa</taxon>
        <taxon>Ecdysozoa</taxon>
        <taxon>Arthropoda</taxon>
        <taxon>Crustacea</taxon>
        <taxon>Multicrustacea</taxon>
        <taxon>Malacostraca</taxon>
        <taxon>Eumalacostraca</taxon>
        <taxon>Eucarida</taxon>
        <taxon>Decapoda</taxon>
        <taxon>Pleocyemata</taxon>
        <taxon>Caridea</taxon>
        <taxon>Atyoidea</taxon>
        <taxon>Atyidae</taxon>
        <taxon>Halocaridina</taxon>
    </lineage>
</organism>
<sequence length="482" mass="52570">MAEEGKSTSDLVREWRRPAHGTQYFSAVSASMSAMAVGAAIGFSSPATAALLRPSDNETDMFELKLADDDFYLTPSQNNWFAGSLSIGALLGCMLGGLSINHIGRKGTMLASVAPLMAGWILIGLAQNLAMLVCGRILCGLTTGISSLAVPTYTTEYASKDIRGALGSGFQLFITIGILYAFVFGAIVNSWRWLTLVCASVGAIFFVIAIFLRESPNYLLSKGREEEAREAMQYFRGKDYDIEDEITAMKNSLEESKKDKISLKDLKTPYILKPLIIALLLMVFQQLAGVNAVLYNINIIFQDSGSSISDDVSTIIVGVVQVLATASATVLIDRLGRKLLLCLSSATMAISIICLGVFFYKKSLDEKWAVDTLVWLPLTSLMIFISAFSIGYGPIPWIMMGEFFYPNMKEVAGSMATSLNWTFVFIVTFTFEPLQTGIHDYGVYWLFGGIGIVNFIFCLLVVPETKGKSIQETTAYFGGSSS</sequence>
<dbReference type="PROSITE" id="PS50850">
    <property type="entry name" value="MFS"/>
    <property type="match status" value="1"/>
</dbReference>
<dbReference type="InterPro" id="IPR044775">
    <property type="entry name" value="MFS_ERD6/Tret1-like"/>
</dbReference>
<feature type="domain" description="Major facilitator superfamily (MFS) profile" evidence="10">
    <location>
        <begin position="34"/>
        <end position="466"/>
    </location>
</feature>
<feature type="transmembrane region" description="Helical" evidence="9">
    <location>
        <begin position="372"/>
        <end position="399"/>
    </location>
</feature>
<evidence type="ECO:0000256" key="1">
    <source>
        <dbReference type="ARBA" id="ARBA00004651"/>
    </source>
</evidence>
<evidence type="ECO:0000256" key="6">
    <source>
        <dbReference type="ARBA" id="ARBA00023180"/>
    </source>
</evidence>
<feature type="transmembrane region" description="Helical" evidence="9">
    <location>
        <begin position="443"/>
        <end position="462"/>
    </location>
</feature>
<keyword evidence="12" id="KW-1185">Reference proteome</keyword>
<evidence type="ECO:0000313" key="11">
    <source>
        <dbReference type="EMBL" id="KAK7066790.1"/>
    </source>
</evidence>
<dbReference type="EMBL" id="JAXCGZ010019020">
    <property type="protein sequence ID" value="KAK7066790.1"/>
    <property type="molecule type" value="Genomic_DNA"/>
</dbReference>
<evidence type="ECO:0000256" key="4">
    <source>
        <dbReference type="ARBA" id="ARBA00022989"/>
    </source>
</evidence>
<keyword evidence="4 9" id="KW-1133">Transmembrane helix</keyword>
<feature type="transmembrane region" description="Helical" evidence="9">
    <location>
        <begin position="165"/>
        <end position="187"/>
    </location>
</feature>
<feature type="transmembrane region" description="Helical" evidence="9">
    <location>
        <begin position="129"/>
        <end position="153"/>
    </location>
</feature>
<feature type="transmembrane region" description="Helical" evidence="9">
    <location>
        <begin position="411"/>
        <end position="431"/>
    </location>
</feature>
<feature type="transmembrane region" description="Helical" evidence="9">
    <location>
        <begin position="193"/>
        <end position="212"/>
    </location>
</feature>
<dbReference type="PANTHER" id="PTHR48021">
    <property type="match status" value="1"/>
</dbReference>
<evidence type="ECO:0000313" key="12">
    <source>
        <dbReference type="Proteomes" id="UP001381693"/>
    </source>
</evidence>
<dbReference type="InterPro" id="IPR005829">
    <property type="entry name" value="Sugar_transporter_CS"/>
</dbReference>
<dbReference type="PRINTS" id="PR00171">
    <property type="entry name" value="SUGRTRNSPORT"/>
</dbReference>
<dbReference type="FunFam" id="1.20.1250.20:FF:000055">
    <property type="entry name" value="Facilitated trehalose transporter Tret1-2 homolog"/>
    <property type="match status" value="1"/>
</dbReference>
<dbReference type="InterPro" id="IPR050549">
    <property type="entry name" value="MFS_Trehalose_Transporter"/>
</dbReference>
<comment type="subcellular location">
    <subcellularLocation>
        <location evidence="1">Cell membrane</location>
        <topology evidence="1">Multi-pass membrane protein</topology>
    </subcellularLocation>
</comment>
<dbReference type="SUPFAM" id="SSF103473">
    <property type="entry name" value="MFS general substrate transporter"/>
    <property type="match status" value="1"/>
</dbReference>
<keyword evidence="3 9" id="KW-0812">Transmembrane</keyword>
<dbReference type="Proteomes" id="UP001381693">
    <property type="component" value="Unassembled WGS sequence"/>
</dbReference>
<dbReference type="CDD" id="cd17358">
    <property type="entry name" value="MFS_GLUT6_8_Class3_like"/>
    <property type="match status" value="1"/>
</dbReference>
<keyword evidence="2" id="KW-1003">Cell membrane</keyword>
<feature type="transmembrane region" description="Helical" evidence="9">
    <location>
        <begin position="270"/>
        <end position="294"/>
    </location>
</feature>
<dbReference type="Pfam" id="PF00083">
    <property type="entry name" value="Sugar_tr"/>
    <property type="match status" value="1"/>
</dbReference>